<feature type="domain" description="eCIS core" evidence="2">
    <location>
        <begin position="50"/>
        <end position="121"/>
    </location>
</feature>
<keyword evidence="4" id="KW-1185">Reference proteome</keyword>
<dbReference type="EMBL" id="JANFNH010000037">
    <property type="protein sequence ID" value="MCQ4045113.1"/>
    <property type="molecule type" value="Genomic_DNA"/>
</dbReference>
<dbReference type="InterPro" id="IPR025295">
    <property type="entry name" value="eCIS_core_dom"/>
</dbReference>
<dbReference type="Proteomes" id="UP001206206">
    <property type="component" value="Unassembled WGS sequence"/>
</dbReference>
<evidence type="ECO:0000313" key="3">
    <source>
        <dbReference type="EMBL" id="MCQ4045113.1"/>
    </source>
</evidence>
<proteinExistence type="predicted"/>
<evidence type="ECO:0000259" key="2">
    <source>
        <dbReference type="Pfam" id="PF13699"/>
    </source>
</evidence>
<comment type="caution">
    <text evidence="3">The sequence shown here is derived from an EMBL/GenBank/DDBJ whole genome shotgun (WGS) entry which is preliminary data.</text>
</comment>
<accession>A0ABT1PIB7</accession>
<sequence>MLDLQRTAGNTAVVRALQRRARPPLDSYAPIAAPVEPSTVPKVLGTSGKPLDGAVRTEMEGRLGADFSDVRVHTGADAQRSAQELGARAYTSGNHVVLGDGGGDRHTLAHELTHVIQQRQGPVAGTDHGNGLRVSDPSDRFERAAEDNARRALARSLPAAADASREAHDGAHHDHAAHGTASGQTTGASPVQRFVVVNPGDANYPRAGTLNEQGQPGPPAADFFPSQQARPRVVHDPQHGPRQANSFVAADGSLNVVYKGGVPLRLAEKMDLAVEHIIDGRQAKTFFATSERIDQANALLRGKVRLDQGQGYLTLQRTRRFLDIKVSDKHLTLWQVEPVKVDPEHGQPLQRGLDVRLSQRCNEIAREITSKPAPDHTGEDLYFRSLIKVLGELESSAEADDFRARYEKAKSAVSKEKTELPQLTAVVSKLIQRVMAYRDDKAKRPRLQAAYSKFKVNEFTAKAGVGDLLMIKALREDSTSGSLDFHFASIVAKSGRDHVTMENFARHEEQGTLSSGDPQWYFQMYGPAEQSFHEQWGWANRFTPESGDNRLVLTILMQG</sequence>
<organism evidence="3 4">
    <name type="scientific">Streptantibioticus rubrisoli</name>
    <dbReference type="NCBI Taxonomy" id="1387313"/>
    <lineage>
        <taxon>Bacteria</taxon>
        <taxon>Bacillati</taxon>
        <taxon>Actinomycetota</taxon>
        <taxon>Actinomycetes</taxon>
        <taxon>Kitasatosporales</taxon>
        <taxon>Streptomycetaceae</taxon>
        <taxon>Streptantibioticus</taxon>
    </lineage>
</organism>
<gene>
    <name evidence="3" type="ORF">NON19_24550</name>
</gene>
<dbReference type="Pfam" id="PF13699">
    <property type="entry name" value="eCIS_core"/>
    <property type="match status" value="1"/>
</dbReference>
<reference evidence="3 4" key="1">
    <citation type="submission" date="2022-06" db="EMBL/GenBank/DDBJ databases">
        <title>Draft genome sequence of type strain Streptomyces rubrisoli DSM 42083.</title>
        <authorList>
            <person name="Duangmal K."/>
            <person name="Klaysubun C."/>
        </authorList>
    </citation>
    <scope>NUCLEOTIDE SEQUENCE [LARGE SCALE GENOMIC DNA]</scope>
    <source>
        <strain evidence="3 4">DSM 42083</strain>
    </source>
</reference>
<evidence type="ECO:0000313" key="4">
    <source>
        <dbReference type="Proteomes" id="UP001206206"/>
    </source>
</evidence>
<name>A0ABT1PIB7_9ACTN</name>
<feature type="region of interest" description="Disordered" evidence="1">
    <location>
        <begin position="119"/>
        <end position="221"/>
    </location>
</feature>
<feature type="compositionally biased region" description="Basic and acidic residues" evidence="1">
    <location>
        <begin position="136"/>
        <end position="150"/>
    </location>
</feature>
<evidence type="ECO:0000256" key="1">
    <source>
        <dbReference type="SAM" id="MobiDB-lite"/>
    </source>
</evidence>
<protein>
    <submittedName>
        <fullName evidence="3">DUF4157 domain-containing protein</fullName>
    </submittedName>
</protein>
<feature type="compositionally biased region" description="Basic and acidic residues" evidence="1">
    <location>
        <begin position="163"/>
        <end position="177"/>
    </location>
</feature>